<dbReference type="EMBL" id="JAKKSL010000007">
    <property type="protein sequence ID" value="MCI2285983.1"/>
    <property type="molecule type" value="Genomic_DNA"/>
</dbReference>
<proteinExistence type="predicted"/>
<keyword evidence="2" id="KW-1185">Reference proteome</keyword>
<evidence type="ECO:0000313" key="1">
    <source>
        <dbReference type="EMBL" id="MCI2285983.1"/>
    </source>
</evidence>
<comment type="caution">
    <text evidence="1">The sequence shown here is derived from an EMBL/GenBank/DDBJ whole genome shotgun (WGS) entry which is preliminary data.</text>
</comment>
<dbReference type="RefSeq" id="WP_242289064.1">
    <property type="nucleotide sequence ID" value="NZ_JAKKSL010000007.1"/>
</dbReference>
<dbReference type="Proteomes" id="UP001139646">
    <property type="component" value="Unassembled WGS sequence"/>
</dbReference>
<protein>
    <submittedName>
        <fullName evidence="1">Uncharacterized protein</fullName>
    </submittedName>
</protein>
<evidence type="ECO:0000313" key="2">
    <source>
        <dbReference type="Proteomes" id="UP001139646"/>
    </source>
</evidence>
<sequence length="196" mass="22029">MVYRISKPKMSVDALDLDTISIANKIAETSSTSLNDIIKILMSQAYSNTSFTSLFSGSFDCEFNQEALSDDFDINVLGTFVVFKPSAFEILKPLIQDFGEFIEVKTNRGLMILFNLLTFGNEDISLTEVKYSDGFEHGLHSLVFIESDVKNKPIFKSKMEGANLIYCNDDFFNVVKNNNLTGVEFYKDLLSIFPTG</sequence>
<gene>
    <name evidence="1" type="ORF">L3081_24460</name>
</gene>
<name>A0ABS9X6X1_9GAMM</name>
<reference evidence="1" key="1">
    <citation type="submission" date="2022-01" db="EMBL/GenBank/DDBJ databases">
        <title>Colwellia maritima, isolated from seawater.</title>
        <authorList>
            <person name="Kristyanto S."/>
            <person name="Jung J."/>
            <person name="Jeon C.O."/>
        </authorList>
    </citation>
    <scope>NUCLEOTIDE SEQUENCE</scope>
    <source>
        <strain evidence="1">MSW7</strain>
    </source>
</reference>
<accession>A0ABS9X6X1</accession>
<organism evidence="1 2">
    <name type="scientific">Colwellia maritima</name>
    <dbReference type="NCBI Taxonomy" id="2912588"/>
    <lineage>
        <taxon>Bacteria</taxon>
        <taxon>Pseudomonadati</taxon>
        <taxon>Pseudomonadota</taxon>
        <taxon>Gammaproteobacteria</taxon>
        <taxon>Alteromonadales</taxon>
        <taxon>Colwelliaceae</taxon>
        <taxon>Colwellia</taxon>
    </lineage>
</organism>